<dbReference type="InterPro" id="IPR036691">
    <property type="entry name" value="Endo/exonu/phosph_ase_sf"/>
</dbReference>
<accession>A0A183T7X9</accession>
<evidence type="ECO:0000313" key="3">
    <source>
        <dbReference type="WBParaSite" id="SSLN_0001305001-mRNA-1"/>
    </source>
</evidence>
<dbReference type="SUPFAM" id="SSF56219">
    <property type="entry name" value="DNase I-like"/>
    <property type="match status" value="1"/>
</dbReference>
<organism evidence="3">
    <name type="scientific">Schistocephalus solidus</name>
    <name type="common">Tapeworm</name>
    <dbReference type="NCBI Taxonomy" id="70667"/>
    <lineage>
        <taxon>Eukaryota</taxon>
        <taxon>Metazoa</taxon>
        <taxon>Spiralia</taxon>
        <taxon>Lophotrochozoa</taxon>
        <taxon>Platyhelminthes</taxon>
        <taxon>Cestoda</taxon>
        <taxon>Eucestoda</taxon>
        <taxon>Diphyllobothriidea</taxon>
        <taxon>Diphyllobothriidae</taxon>
        <taxon>Schistocephalus</taxon>
    </lineage>
</organism>
<gene>
    <name evidence="1" type="ORF">SSLN_LOCUS12575</name>
</gene>
<dbReference type="WBParaSite" id="SSLN_0001305001-mRNA-1">
    <property type="protein sequence ID" value="SSLN_0001305001-mRNA-1"/>
    <property type="gene ID" value="SSLN_0001305001"/>
</dbReference>
<evidence type="ECO:0000313" key="2">
    <source>
        <dbReference type="Proteomes" id="UP000275846"/>
    </source>
</evidence>
<dbReference type="STRING" id="70667.A0A183T7X9"/>
<dbReference type="Gene3D" id="3.60.10.10">
    <property type="entry name" value="Endonuclease/exonuclease/phosphatase"/>
    <property type="match status" value="1"/>
</dbReference>
<keyword evidence="2" id="KW-1185">Reference proteome</keyword>
<dbReference type="EMBL" id="UYSU01037374">
    <property type="protein sequence ID" value="VDL98960.1"/>
    <property type="molecule type" value="Genomic_DNA"/>
</dbReference>
<dbReference type="Proteomes" id="UP000275846">
    <property type="component" value="Unassembled WGS sequence"/>
</dbReference>
<dbReference type="AlphaFoldDB" id="A0A183T7X9"/>
<reference evidence="1 2" key="2">
    <citation type="submission" date="2018-11" db="EMBL/GenBank/DDBJ databases">
        <authorList>
            <consortium name="Pathogen Informatics"/>
        </authorList>
    </citation>
    <scope>NUCLEOTIDE SEQUENCE [LARGE SCALE GENOMIC DNA]</scope>
    <source>
        <strain evidence="1 2">NST_G2</strain>
    </source>
</reference>
<sequence>MLLWPPLTGTQLSPVAPQSWVLTSGHTPGNRHDQRAKPGEGLRCCDGAFVRELARYKVTIAALSETRFTERGQLEEVGAGYTFFWSGRPKAERRDAGVAFAIRNDIVGRLPCLSQGINDRLISLRLPLRGDHFATIISAYATQMTSSDAAKDQFYEDLHALLATVPKEDKLIVLGDFKARVGTDHAAWQGVLGPHGFDKGDIWLEERNSPFLQLNILNQVGNLLKRLGVSVSDAESKSVKAGLAVG</sequence>
<proteinExistence type="predicted"/>
<reference evidence="3" key="1">
    <citation type="submission" date="2016-06" db="UniProtKB">
        <authorList>
            <consortium name="WormBaseParasite"/>
        </authorList>
    </citation>
    <scope>IDENTIFICATION</scope>
</reference>
<name>A0A183T7X9_SCHSO</name>
<evidence type="ECO:0000313" key="1">
    <source>
        <dbReference type="EMBL" id="VDL98960.1"/>
    </source>
</evidence>
<protein>
    <submittedName>
        <fullName evidence="3">Endonuclease/exonuclease/phosphatase domain-containing protein</fullName>
    </submittedName>
</protein>